<evidence type="ECO:0000313" key="2">
    <source>
        <dbReference type="Proteomes" id="UP000683925"/>
    </source>
</evidence>
<evidence type="ECO:0000313" key="1">
    <source>
        <dbReference type="EMBL" id="CAD8148730.1"/>
    </source>
</evidence>
<dbReference type="Proteomes" id="UP000683925">
    <property type="component" value="Unassembled WGS sequence"/>
</dbReference>
<reference evidence="1" key="1">
    <citation type="submission" date="2021-01" db="EMBL/GenBank/DDBJ databases">
        <authorList>
            <consortium name="Genoscope - CEA"/>
            <person name="William W."/>
        </authorList>
    </citation>
    <scope>NUCLEOTIDE SEQUENCE</scope>
</reference>
<protein>
    <submittedName>
        <fullName evidence="1">Uncharacterized protein</fullName>
    </submittedName>
</protein>
<keyword evidence="2" id="KW-1185">Reference proteome</keyword>
<dbReference type="EMBL" id="CAJJDP010000021">
    <property type="protein sequence ID" value="CAD8148730.1"/>
    <property type="molecule type" value="Genomic_DNA"/>
</dbReference>
<organism evidence="1 2">
    <name type="scientific">Paramecium octaurelia</name>
    <dbReference type="NCBI Taxonomy" id="43137"/>
    <lineage>
        <taxon>Eukaryota</taxon>
        <taxon>Sar</taxon>
        <taxon>Alveolata</taxon>
        <taxon>Ciliophora</taxon>
        <taxon>Intramacronucleata</taxon>
        <taxon>Oligohymenophorea</taxon>
        <taxon>Peniculida</taxon>
        <taxon>Parameciidae</taxon>
        <taxon>Paramecium</taxon>
    </lineage>
</organism>
<dbReference type="AlphaFoldDB" id="A0A8S1T8D5"/>
<sequence length="151" mass="18033">MAQIIIKFTFEFNVNQALIVNKKEGFGNQKYIHDLYDCGSIIKYILKLEEKNKIYQQIQIQSQIEVKLNRKNNQKFSSKQLKEKIQFYSGTWNKVGVNNNWRKLKKQQLSMFTINLNKQILIISLQQRMVEIYKVVISFKQRISKQTIQIV</sequence>
<proteinExistence type="predicted"/>
<name>A0A8S1T8D5_PAROT</name>
<accession>A0A8S1T8D5</accession>
<gene>
    <name evidence="1" type="ORF">POCTA_138.1.T0210270</name>
</gene>
<comment type="caution">
    <text evidence="1">The sequence shown here is derived from an EMBL/GenBank/DDBJ whole genome shotgun (WGS) entry which is preliminary data.</text>
</comment>